<comment type="catalytic activity">
    <reaction evidence="8">
        <text>L-histidyl-[protein] + UTP = N(tele)-(5'-uridylyl)-L-histidyl-[protein] + diphosphate</text>
        <dbReference type="Rhea" id="RHEA:83891"/>
        <dbReference type="Rhea" id="RHEA-COMP:9745"/>
        <dbReference type="Rhea" id="RHEA-COMP:20239"/>
        <dbReference type="ChEBI" id="CHEBI:29979"/>
        <dbReference type="ChEBI" id="CHEBI:33019"/>
        <dbReference type="ChEBI" id="CHEBI:46398"/>
        <dbReference type="ChEBI" id="CHEBI:233474"/>
    </reaction>
</comment>
<dbReference type="InterPro" id="IPR003846">
    <property type="entry name" value="SelO"/>
</dbReference>
<feature type="binding site" evidence="8">
    <location>
        <position position="141"/>
    </location>
    <ligand>
        <name>ATP</name>
        <dbReference type="ChEBI" id="CHEBI:30616"/>
    </ligand>
</feature>
<feature type="binding site" evidence="8">
    <location>
        <position position="301"/>
    </location>
    <ligand>
        <name>Mg(2+)</name>
        <dbReference type="ChEBI" id="CHEBI:18420"/>
    </ligand>
</feature>
<evidence type="ECO:0000256" key="1">
    <source>
        <dbReference type="ARBA" id="ARBA00009747"/>
    </source>
</evidence>
<dbReference type="GO" id="GO:0030145">
    <property type="term" value="F:manganese ion binding"/>
    <property type="evidence" value="ECO:0007669"/>
    <property type="project" value="UniProtKB-UniRule"/>
</dbReference>
<sequence length="564" mass="62915">MSWTNLKYNAPASGLLDLSEVHFENCFVRQLPADPMTDNVPRAVRNACYTLVNPTPVHAPRLLAWADPVGEMLGIARPDSPIGFAAEVLGGNRILSGMQPYAARYGGHQFGHWAGQLGDGRAITLGEMLGPDGVRRELQLKGAGKTPYSRTADGRAVLRSSVREFLCSEAMHYLGVPTTRALSLVATGERVVRDMFYDGHPQAESGAIVCRVSPSFVRFGNFEILAAQNEPDVLKTLTDYIIAEYFPELTSPPDPSPALYARWFEEICRRTGVLIAHWMRVGFVHGVMNTDNMSILGLTIDYGPYGWLEGFDFSWTPNTTDAHGRRYAFGNQPRIAHWNLTRLAAALAPLIEDDAALEQGLAVFGETFNNTWRSMLADKLGLSSLGHADDDVLVNDLFELLQQVETDMTLFFRCLMKIPVDISVNDGAGNAMRDAYHLGDREDSALAGLFRPAFYDEQQAFSPEQLARLAGWLRRYLARVRLDAQPAELRYQRMRRANPKYVLRNYMAQQAIEALEQGDASVINRLMEVLQRPYDEQPEHEELAGRRPEWARNKPGCSALSCSS</sequence>
<feature type="binding site" evidence="8">
    <location>
        <position position="154"/>
    </location>
    <ligand>
        <name>ATP</name>
        <dbReference type="ChEBI" id="CHEBI:30616"/>
    </ligand>
</feature>
<reference evidence="9 10" key="1">
    <citation type="submission" date="2016-10" db="EMBL/GenBank/DDBJ databases">
        <authorList>
            <person name="de Groot N.N."/>
        </authorList>
    </citation>
    <scope>NUCLEOTIDE SEQUENCE [LARGE SCALE GENOMIC DNA]</scope>
    <source>
        <strain evidence="9 10">Nv1</strain>
    </source>
</reference>
<dbReference type="PANTHER" id="PTHR32057:SF14">
    <property type="entry name" value="PROTEIN ADENYLYLTRANSFERASE SELO, MITOCHONDRIAL"/>
    <property type="match status" value="1"/>
</dbReference>
<evidence type="ECO:0000313" key="10">
    <source>
        <dbReference type="Proteomes" id="UP000198620"/>
    </source>
</evidence>
<dbReference type="STRING" id="1233.SAMN05216387_102200"/>
<dbReference type="EC" id="2.7.7.-" evidence="8"/>
<feature type="binding site" evidence="8">
    <location>
        <position position="301"/>
    </location>
    <ligand>
        <name>ATP</name>
        <dbReference type="ChEBI" id="CHEBI:30616"/>
    </ligand>
</feature>
<feature type="binding site" evidence="8">
    <location>
        <position position="211"/>
    </location>
    <ligand>
        <name>ATP</name>
        <dbReference type="ChEBI" id="CHEBI:30616"/>
    </ligand>
</feature>
<evidence type="ECO:0000256" key="7">
    <source>
        <dbReference type="ARBA" id="ARBA00022842"/>
    </source>
</evidence>
<evidence type="ECO:0000256" key="4">
    <source>
        <dbReference type="ARBA" id="ARBA00022723"/>
    </source>
</evidence>
<evidence type="ECO:0000256" key="6">
    <source>
        <dbReference type="ARBA" id="ARBA00022840"/>
    </source>
</evidence>
<comment type="catalytic activity">
    <reaction evidence="8">
        <text>L-seryl-[protein] + ATP = 3-O-(5'-adenylyl)-L-seryl-[protein] + diphosphate</text>
        <dbReference type="Rhea" id="RHEA:58120"/>
        <dbReference type="Rhea" id="RHEA-COMP:9863"/>
        <dbReference type="Rhea" id="RHEA-COMP:15073"/>
        <dbReference type="ChEBI" id="CHEBI:29999"/>
        <dbReference type="ChEBI" id="CHEBI:30616"/>
        <dbReference type="ChEBI" id="CHEBI:33019"/>
        <dbReference type="ChEBI" id="CHEBI:142516"/>
        <dbReference type="EC" id="2.7.7.108"/>
    </reaction>
</comment>
<proteinExistence type="inferred from homology"/>
<keyword evidence="6 8" id="KW-0067">ATP-binding</keyword>
<comment type="catalytic activity">
    <reaction evidence="8">
        <text>L-tyrosyl-[protein] + UTP = O-(5'-uridylyl)-L-tyrosyl-[protein] + diphosphate</text>
        <dbReference type="Rhea" id="RHEA:83887"/>
        <dbReference type="Rhea" id="RHEA-COMP:10136"/>
        <dbReference type="Rhea" id="RHEA-COMP:20238"/>
        <dbReference type="ChEBI" id="CHEBI:33019"/>
        <dbReference type="ChEBI" id="CHEBI:46398"/>
        <dbReference type="ChEBI" id="CHEBI:46858"/>
        <dbReference type="ChEBI" id="CHEBI:90602"/>
    </reaction>
</comment>
<evidence type="ECO:0000256" key="8">
    <source>
        <dbReference type="HAMAP-Rule" id="MF_00692"/>
    </source>
</evidence>
<keyword evidence="8" id="KW-0464">Manganese</keyword>
<feature type="binding site" evidence="8">
    <location>
        <position position="118"/>
    </location>
    <ligand>
        <name>ATP</name>
        <dbReference type="ChEBI" id="CHEBI:30616"/>
    </ligand>
</feature>
<dbReference type="GO" id="GO:0000287">
    <property type="term" value="F:magnesium ion binding"/>
    <property type="evidence" value="ECO:0007669"/>
    <property type="project" value="UniProtKB-UniRule"/>
</dbReference>
<feature type="binding site" evidence="8">
    <location>
        <position position="121"/>
    </location>
    <ligand>
        <name>ATP</name>
        <dbReference type="ChEBI" id="CHEBI:30616"/>
    </ligand>
</feature>
<feature type="binding site" evidence="8">
    <location>
        <position position="292"/>
    </location>
    <ligand>
        <name>Mg(2+)</name>
        <dbReference type="ChEBI" id="CHEBI:18420"/>
    </ligand>
</feature>
<dbReference type="GO" id="GO:0005524">
    <property type="term" value="F:ATP binding"/>
    <property type="evidence" value="ECO:0007669"/>
    <property type="project" value="UniProtKB-UniRule"/>
</dbReference>
<dbReference type="Pfam" id="PF02696">
    <property type="entry name" value="SelO"/>
    <property type="match status" value="1"/>
</dbReference>
<comment type="catalytic activity">
    <reaction evidence="8">
        <text>L-tyrosyl-[protein] + ATP = O-(5'-adenylyl)-L-tyrosyl-[protein] + diphosphate</text>
        <dbReference type="Rhea" id="RHEA:54288"/>
        <dbReference type="Rhea" id="RHEA-COMP:10136"/>
        <dbReference type="Rhea" id="RHEA-COMP:13846"/>
        <dbReference type="ChEBI" id="CHEBI:30616"/>
        <dbReference type="ChEBI" id="CHEBI:33019"/>
        <dbReference type="ChEBI" id="CHEBI:46858"/>
        <dbReference type="ChEBI" id="CHEBI:83624"/>
        <dbReference type="EC" id="2.7.7.108"/>
    </reaction>
</comment>
<evidence type="ECO:0000256" key="5">
    <source>
        <dbReference type="ARBA" id="ARBA00022741"/>
    </source>
</evidence>
<dbReference type="PANTHER" id="PTHR32057">
    <property type="entry name" value="PROTEIN ADENYLYLTRANSFERASE SELO, MITOCHONDRIAL"/>
    <property type="match status" value="1"/>
</dbReference>
<keyword evidence="4 8" id="KW-0479">Metal-binding</keyword>
<dbReference type="EMBL" id="FOBH01000002">
    <property type="protein sequence ID" value="SEK62725.1"/>
    <property type="molecule type" value="Genomic_DNA"/>
</dbReference>
<keyword evidence="10" id="KW-1185">Reference proteome</keyword>
<dbReference type="GO" id="GO:0070733">
    <property type="term" value="F:AMPylase activity"/>
    <property type="evidence" value="ECO:0007669"/>
    <property type="project" value="UniProtKB-EC"/>
</dbReference>
<accession>A0A1H7IPR1</accession>
<comment type="similarity">
    <text evidence="1 8">Belongs to the SELO family.</text>
</comment>
<evidence type="ECO:0000256" key="3">
    <source>
        <dbReference type="ARBA" id="ARBA00022695"/>
    </source>
</evidence>
<comment type="catalytic activity">
    <reaction evidence="8">
        <text>L-seryl-[protein] + UTP = O-(5'-uridylyl)-L-seryl-[protein] + diphosphate</text>
        <dbReference type="Rhea" id="RHEA:64604"/>
        <dbReference type="Rhea" id="RHEA-COMP:9863"/>
        <dbReference type="Rhea" id="RHEA-COMP:16635"/>
        <dbReference type="ChEBI" id="CHEBI:29999"/>
        <dbReference type="ChEBI" id="CHEBI:33019"/>
        <dbReference type="ChEBI" id="CHEBI:46398"/>
        <dbReference type="ChEBI" id="CHEBI:156051"/>
    </reaction>
</comment>
<name>A0A1H7IPR1_9PROT</name>
<comment type="catalytic activity">
    <reaction evidence="8">
        <text>L-threonyl-[protein] + ATP = 3-O-(5'-adenylyl)-L-threonyl-[protein] + diphosphate</text>
        <dbReference type="Rhea" id="RHEA:54292"/>
        <dbReference type="Rhea" id="RHEA-COMP:11060"/>
        <dbReference type="Rhea" id="RHEA-COMP:13847"/>
        <dbReference type="ChEBI" id="CHEBI:30013"/>
        <dbReference type="ChEBI" id="CHEBI:30616"/>
        <dbReference type="ChEBI" id="CHEBI:33019"/>
        <dbReference type="ChEBI" id="CHEBI:138113"/>
        <dbReference type="EC" id="2.7.7.108"/>
    </reaction>
</comment>
<evidence type="ECO:0000313" key="9">
    <source>
        <dbReference type="EMBL" id="SEK62725.1"/>
    </source>
</evidence>
<keyword evidence="5 8" id="KW-0547">Nucleotide-binding</keyword>
<feature type="active site" description="Proton acceptor" evidence="8">
    <location>
        <position position="291"/>
    </location>
</feature>
<dbReference type="RefSeq" id="WP_090827224.1">
    <property type="nucleotide sequence ID" value="NZ_FOBH01000002.1"/>
</dbReference>
<dbReference type="AlphaFoldDB" id="A0A1H7IPR1"/>
<keyword evidence="7 8" id="KW-0460">Magnesium</keyword>
<dbReference type="NCBIfam" id="NF000658">
    <property type="entry name" value="PRK00029.1"/>
    <property type="match status" value="1"/>
</dbReference>
<evidence type="ECO:0000256" key="2">
    <source>
        <dbReference type="ARBA" id="ARBA00022679"/>
    </source>
</evidence>
<dbReference type="OrthoDB" id="9776281at2"/>
<dbReference type="EC" id="2.7.7.108" evidence="8"/>
<organism evidence="9 10">
    <name type="scientific">Nitrosovibrio tenuis</name>
    <dbReference type="NCBI Taxonomy" id="1233"/>
    <lineage>
        <taxon>Bacteria</taxon>
        <taxon>Pseudomonadati</taxon>
        <taxon>Pseudomonadota</taxon>
        <taxon>Betaproteobacteria</taxon>
        <taxon>Nitrosomonadales</taxon>
        <taxon>Nitrosomonadaceae</taxon>
        <taxon>Nitrosovibrio</taxon>
    </lineage>
</organism>
<comment type="cofactor">
    <cofactor evidence="8">
        <name>Mg(2+)</name>
        <dbReference type="ChEBI" id="CHEBI:18420"/>
    </cofactor>
    <cofactor evidence="8">
        <name>Mn(2+)</name>
        <dbReference type="ChEBI" id="CHEBI:29035"/>
    </cofactor>
</comment>
<gene>
    <name evidence="8" type="primary">ydiU</name>
    <name evidence="8" type="synonym">selO</name>
    <name evidence="9" type="ORF">SAMN05216387_102200</name>
</gene>
<feature type="binding site" evidence="8">
    <location>
        <position position="153"/>
    </location>
    <ligand>
        <name>ATP</name>
        <dbReference type="ChEBI" id="CHEBI:30616"/>
    </ligand>
</feature>
<protein>
    <recommendedName>
        <fullName evidence="8">Protein nucleotidyltransferase YdiU</fullName>
        <ecNumber evidence="8">2.7.7.-</ecNumber>
    </recommendedName>
    <alternativeName>
        <fullName evidence="8">Protein adenylyltransferase YdiU</fullName>
        <ecNumber evidence="8">2.7.7.108</ecNumber>
    </alternativeName>
    <alternativeName>
        <fullName evidence="8">Protein uridylyltransferase YdiU</fullName>
        <ecNumber evidence="8">2.7.7.-</ecNumber>
    </alternativeName>
</protein>
<dbReference type="Proteomes" id="UP000198620">
    <property type="component" value="Unassembled WGS sequence"/>
</dbReference>
<keyword evidence="3 8" id="KW-0548">Nucleotidyltransferase</keyword>
<comment type="function">
    <text evidence="8">Nucleotidyltransferase involved in the post-translational modification of proteins. It can catalyze the addition of adenosine monophosphate (AMP) or uridine monophosphate (UMP) to a protein, resulting in modifications known as AMPylation and UMPylation.</text>
</comment>
<keyword evidence="2 8" id="KW-0808">Transferase</keyword>
<feature type="binding site" evidence="8">
    <location>
        <position position="218"/>
    </location>
    <ligand>
        <name>ATP</name>
        <dbReference type="ChEBI" id="CHEBI:30616"/>
    </ligand>
</feature>
<dbReference type="HAMAP" id="MF_00692">
    <property type="entry name" value="SelO"/>
    <property type="match status" value="1"/>
</dbReference>
<feature type="binding site" evidence="8">
    <location>
        <position position="120"/>
    </location>
    <ligand>
        <name>ATP</name>
        <dbReference type="ChEBI" id="CHEBI:30616"/>
    </ligand>
</feature>